<dbReference type="InterPro" id="IPR014944">
    <property type="entry name" value="Toxin_SymE-like"/>
</dbReference>
<evidence type="ECO:0000313" key="6">
    <source>
        <dbReference type="Proteomes" id="UP000037315"/>
    </source>
</evidence>
<comment type="function">
    <text evidence="3">Involved in the degradation and recycling of damaged RNA. It is itself a target for degradation by the ATP-dependent protease Lon.</text>
</comment>
<organism evidence="5 6">
    <name type="scientific">Franconibacter pulveris</name>
    <dbReference type="NCBI Taxonomy" id="435910"/>
    <lineage>
        <taxon>Bacteria</taxon>
        <taxon>Pseudomonadati</taxon>
        <taxon>Pseudomonadota</taxon>
        <taxon>Gammaproteobacteria</taxon>
        <taxon>Enterobacterales</taxon>
        <taxon>Enterobacteriaceae</taxon>
        <taxon>Franconibacter</taxon>
    </lineage>
</organism>
<keyword evidence="6" id="KW-1185">Reference proteome</keyword>
<dbReference type="GO" id="GO:0005737">
    <property type="term" value="C:cytoplasm"/>
    <property type="evidence" value="ECO:0007669"/>
    <property type="project" value="UniProtKB-SubCell"/>
</dbReference>
<dbReference type="AlphaFoldDB" id="A0A0J8YCU4"/>
<dbReference type="GO" id="GO:0003723">
    <property type="term" value="F:RNA binding"/>
    <property type="evidence" value="ECO:0007669"/>
    <property type="project" value="UniProtKB-KW"/>
</dbReference>
<keyword evidence="3" id="KW-0378">Hydrolase</keyword>
<dbReference type="STRING" id="1121863.GCA_000621185_01776"/>
<evidence type="ECO:0000256" key="2">
    <source>
        <dbReference type="ARBA" id="ARBA00023125"/>
    </source>
</evidence>
<dbReference type="Pfam" id="PF08845">
    <property type="entry name" value="SymE_toxin"/>
    <property type="match status" value="1"/>
</dbReference>
<evidence type="ECO:0000256" key="1">
    <source>
        <dbReference type="ARBA" id="ARBA00022490"/>
    </source>
</evidence>
<protein>
    <recommendedName>
        <fullName evidence="3">Endoribonuclease SymE</fullName>
        <ecNumber evidence="3">3.1.-.-</ecNumber>
    </recommendedName>
</protein>
<keyword evidence="3" id="KW-0694">RNA-binding</keyword>
<keyword evidence="2" id="KW-0238">DNA-binding</keyword>
<dbReference type="Proteomes" id="UP000037315">
    <property type="component" value="Unassembled WGS sequence"/>
</dbReference>
<sequence length="114" mass="12318">MAVDGNNITSEPGVEEASLHRINVSYATRHSDHVPVPALNLKGKWLEAAGFPTGAEADIRVMAGCLVITARPAAREPEEPELMKALRKVCKLSARKQKQVQEFISVVTGSAARK</sequence>
<comment type="similarity">
    <text evidence="3">Belongs to the SymE family.</text>
</comment>
<gene>
    <name evidence="3" type="primary">symE</name>
    <name evidence="5" type="ORF">ACH50_08485</name>
</gene>
<keyword evidence="3" id="KW-0540">Nuclease</keyword>
<dbReference type="RefSeq" id="WP_048887809.1">
    <property type="nucleotide sequence ID" value="NZ_LFEJ01000012.1"/>
</dbReference>
<dbReference type="NCBIfam" id="NF010128">
    <property type="entry name" value="PRK13605.1"/>
    <property type="match status" value="1"/>
</dbReference>
<dbReference type="GO" id="GO:0016788">
    <property type="term" value="F:hydrolase activity, acting on ester bonds"/>
    <property type="evidence" value="ECO:0007669"/>
    <property type="project" value="InterPro"/>
</dbReference>
<dbReference type="GO" id="GO:0016070">
    <property type="term" value="P:RNA metabolic process"/>
    <property type="evidence" value="ECO:0007669"/>
    <property type="project" value="InterPro"/>
</dbReference>
<keyword evidence="3" id="KW-0255">Endonuclease</keyword>
<feature type="domain" description="Toxin SymE-like" evidence="4">
    <location>
        <begin position="23"/>
        <end position="70"/>
    </location>
</feature>
<evidence type="ECO:0000313" key="5">
    <source>
        <dbReference type="EMBL" id="KMV35344.1"/>
    </source>
</evidence>
<keyword evidence="1 3" id="KW-0963">Cytoplasm</keyword>
<dbReference type="EMBL" id="LFEJ01000012">
    <property type="protein sequence ID" value="KMV35344.1"/>
    <property type="molecule type" value="Genomic_DNA"/>
</dbReference>
<dbReference type="PATRIC" id="fig|1656095.3.peg.3690"/>
<dbReference type="InterPro" id="IPR020883">
    <property type="entry name" value="TypeI_TA_SymE"/>
</dbReference>
<accession>A0A0J8YCU4</accession>
<dbReference type="HAMAP" id="MF_01193">
    <property type="entry name" value="Endoribonucl_SymE"/>
    <property type="match status" value="1"/>
</dbReference>
<name>A0A0J8YCU4_9ENTR</name>
<dbReference type="EC" id="3.1.-.-" evidence="3"/>
<evidence type="ECO:0000259" key="4">
    <source>
        <dbReference type="Pfam" id="PF08845"/>
    </source>
</evidence>
<reference evidence="5 6" key="1">
    <citation type="submission" date="2015-06" db="EMBL/GenBank/DDBJ databases">
        <title>Genome sequencing of Cronobacter sp. strain DJ34 isolated from petroleum contaminated sludge of Duliajan Oil Fields, Assam, India.</title>
        <authorList>
            <person name="Pal S."/>
            <person name="Banerjee T.D."/>
            <person name="Roy A."/>
            <person name="Sar P."/>
            <person name="Kazy S.K."/>
        </authorList>
    </citation>
    <scope>NUCLEOTIDE SEQUENCE [LARGE SCALE GENOMIC DNA]</scope>
    <source>
        <strain evidence="5 6">DJ34</strain>
    </source>
</reference>
<comment type="subcellular location">
    <subcellularLocation>
        <location evidence="3">Cytoplasm</location>
    </subcellularLocation>
</comment>
<proteinExistence type="inferred from homology"/>
<evidence type="ECO:0000256" key="3">
    <source>
        <dbReference type="HAMAP-Rule" id="MF_01193"/>
    </source>
</evidence>
<dbReference type="GO" id="GO:0003677">
    <property type="term" value="F:DNA binding"/>
    <property type="evidence" value="ECO:0007669"/>
    <property type="project" value="UniProtKB-KW"/>
</dbReference>
<dbReference type="GO" id="GO:0004521">
    <property type="term" value="F:RNA endonuclease activity"/>
    <property type="evidence" value="ECO:0007669"/>
    <property type="project" value="UniProtKB-UniRule"/>
</dbReference>
<comment type="caution">
    <text evidence="5">The sequence shown here is derived from an EMBL/GenBank/DDBJ whole genome shotgun (WGS) entry which is preliminary data.</text>
</comment>